<feature type="domain" description="FAD-binding FR-type" evidence="2">
    <location>
        <begin position="25"/>
        <end position="136"/>
    </location>
</feature>
<dbReference type="Pfam" id="PF04954">
    <property type="entry name" value="SIP"/>
    <property type="match status" value="1"/>
</dbReference>
<organism evidence="3 4">
    <name type="scientific">Billgrantia aerodenitrificans</name>
    <dbReference type="NCBI Taxonomy" id="2733483"/>
    <lineage>
        <taxon>Bacteria</taxon>
        <taxon>Pseudomonadati</taxon>
        <taxon>Pseudomonadota</taxon>
        <taxon>Gammaproteobacteria</taxon>
        <taxon>Oceanospirillales</taxon>
        <taxon>Halomonadaceae</taxon>
        <taxon>Billgrantia</taxon>
    </lineage>
</organism>
<accession>A0ABS9AW03</accession>
<dbReference type="InterPro" id="IPR013113">
    <property type="entry name" value="SIP_FAD-bd"/>
</dbReference>
<comment type="caution">
    <text evidence="3">The sequence shown here is derived from an EMBL/GenBank/DDBJ whole genome shotgun (WGS) entry which is preliminary data.</text>
</comment>
<dbReference type="InterPro" id="IPR039374">
    <property type="entry name" value="SIP_fam"/>
</dbReference>
<evidence type="ECO:0000259" key="2">
    <source>
        <dbReference type="PROSITE" id="PS51384"/>
    </source>
</evidence>
<dbReference type="InterPro" id="IPR017927">
    <property type="entry name" value="FAD-bd_FR_type"/>
</dbReference>
<proteinExistence type="inferred from homology"/>
<dbReference type="EMBL" id="JABFTV010000008">
    <property type="protein sequence ID" value="MCE8025733.1"/>
    <property type="molecule type" value="Genomic_DNA"/>
</dbReference>
<sequence>MTSSQHRPLPSQRASRNPLARLLAKHFSHGVVTEVEDVTPSMRRIRIASEALGELSYIPGQHVRIEINDPLSLYGILRPAETLRTYTIWHYSREDQYIDLCVHLYRGDGIGVEWAKRTSPGETVTFWGPQGDFVPQAADYHLFIGEETATVAFAAMIAAMPAEARLYGVLESANAGEELPLPDSGALLRVHRNGGSPVASTTLLVALAELDLPGQPGFAYIAGEARTCQLARHHLIEERGWPRDAIRTKPFWALGKRGLH</sequence>
<dbReference type="Gene3D" id="2.40.30.10">
    <property type="entry name" value="Translation factors"/>
    <property type="match status" value="1"/>
</dbReference>
<gene>
    <name evidence="3" type="ORF">HOP59_16515</name>
</gene>
<dbReference type="Proteomes" id="UP001320272">
    <property type="component" value="Unassembled WGS sequence"/>
</dbReference>
<dbReference type="CDD" id="cd06193">
    <property type="entry name" value="siderophore_interacting"/>
    <property type="match status" value="1"/>
</dbReference>
<dbReference type="Gene3D" id="3.40.50.80">
    <property type="entry name" value="Nucleotide-binding domain of ferredoxin-NADP reductase (FNR) module"/>
    <property type="match status" value="1"/>
</dbReference>
<dbReference type="Pfam" id="PF08021">
    <property type="entry name" value="FAD_binding_9"/>
    <property type="match status" value="1"/>
</dbReference>
<dbReference type="PROSITE" id="PS51384">
    <property type="entry name" value="FAD_FR"/>
    <property type="match status" value="1"/>
</dbReference>
<keyword evidence="4" id="KW-1185">Reference proteome</keyword>
<dbReference type="PANTHER" id="PTHR30157:SF0">
    <property type="entry name" value="NADPH-DEPENDENT FERRIC-CHELATE REDUCTASE"/>
    <property type="match status" value="1"/>
</dbReference>
<dbReference type="SUPFAM" id="SSF63380">
    <property type="entry name" value="Riboflavin synthase domain-like"/>
    <property type="match status" value="1"/>
</dbReference>
<evidence type="ECO:0000313" key="3">
    <source>
        <dbReference type="EMBL" id="MCE8025733.1"/>
    </source>
</evidence>
<comment type="similarity">
    <text evidence="1">Belongs to the SIP oxidoreductase family.</text>
</comment>
<dbReference type="InterPro" id="IPR007037">
    <property type="entry name" value="SIP_rossman_dom"/>
</dbReference>
<evidence type="ECO:0000313" key="4">
    <source>
        <dbReference type="Proteomes" id="UP001320272"/>
    </source>
</evidence>
<evidence type="ECO:0000256" key="1">
    <source>
        <dbReference type="ARBA" id="ARBA00035644"/>
    </source>
</evidence>
<dbReference type="InterPro" id="IPR017938">
    <property type="entry name" value="Riboflavin_synthase-like_b-brl"/>
</dbReference>
<reference evidence="3 4" key="1">
    <citation type="journal article" date="2021" name="Front. Microbiol.">
        <title>Aerobic Denitrification and Heterotrophic Sulfur Oxidation in the Genus Halomonas Revealed by Six Novel Species Characterizations and Genome-Based Analysis.</title>
        <authorList>
            <person name="Wang L."/>
            <person name="Shao Z."/>
        </authorList>
    </citation>
    <scope>NUCLEOTIDE SEQUENCE [LARGE SCALE GENOMIC DNA]</scope>
    <source>
        <strain evidence="3 4">MCCC 1A11058</strain>
    </source>
</reference>
<name>A0ABS9AW03_9GAMM</name>
<protein>
    <submittedName>
        <fullName evidence="3">Siderophore-interacting protein</fullName>
    </submittedName>
</protein>
<dbReference type="PANTHER" id="PTHR30157">
    <property type="entry name" value="FERRIC REDUCTASE, NADPH-DEPENDENT"/>
    <property type="match status" value="1"/>
</dbReference>
<dbReference type="InterPro" id="IPR039261">
    <property type="entry name" value="FNR_nucleotide-bd"/>
</dbReference>